<keyword evidence="4" id="KW-1185">Reference proteome</keyword>
<keyword evidence="1" id="KW-0663">Pyridoxal phosphate</keyword>
<dbReference type="EMBL" id="JAXOVC010000002">
    <property type="protein sequence ID" value="KAK4506144.1"/>
    <property type="molecule type" value="Genomic_DNA"/>
</dbReference>
<organism evidence="3 4">
    <name type="scientific">Zasmidium cellare</name>
    <name type="common">Wine cellar mold</name>
    <name type="synonym">Racodium cellare</name>
    <dbReference type="NCBI Taxonomy" id="395010"/>
    <lineage>
        <taxon>Eukaryota</taxon>
        <taxon>Fungi</taxon>
        <taxon>Dikarya</taxon>
        <taxon>Ascomycota</taxon>
        <taxon>Pezizomycotina</taxon>
        <taxon>Dothideomycetes</taxon>
        <taxon>Dothideomycetidae</taxon>
        <taxon>Mycosphaerellales</taxon>
        <taxon>Mycosphaerellaceae</taxon>
        <taxon>Zasmidium</taxon>
    </lineage>
</organism>
<proteinExistence type="predicted"/>
<dbReference type="PANTHER" id="PTHR43092">
    <property type="entry name" value="L-CYSTEINE DESULFHYDRASE"/>
    <property type="match status" value="1"/>
</dbReference>
<dbReference type="InterPro" id="IPR015421">
    <property type="entry name" value="PyrdxlP-dep_Trfase_major"/>
</dbReference>
<dbReference type="Pfam" id="PF00266">
    <property type="entry name" value="Aminotran_5"/>
    <property type="match status" value="1"/>
</dbReference>
<name>A0ABR0EXQ2_ZASCE</name>
<gene>
    <name evidence="3" type="ORF">PRZ48_004109</name>
</gene>
<protein>
    <recommendedName>
        <fullName evidence="2">Aminotransferase class V domain-containing protein</fullName>
    </recommendedName>
</protein>
<dbReference type="InterPro" id="IPR015424">
    <property type="entry name" value="PyrdxlP-dep_Trfase"/>
</dbReference>
<sequence length="381" mass="41508">MTSGPLAAINAIDQIECGKDAAKHFSFDAAYRNLNHGSFGTFPKEITSTLRHHQDACEARPDHFIRYEYKRLNDECRSAIAQLINAPVDTCVFVPNATTGINTILRNLVYEPGDVIIYFATIYGSCHKTIQYLTETTPLEAAKVEYTYPCSDAALLASFEKVITSIKAAGKRPVAAMFDTIVSMPGVRVPFEALTAICRQNNIYSILDAAHCVGQIPIDLTTLDPDFFVSNCHKWLHVPRGCAVLYVPLRNQGLMRSTLPTSHGFVPRGEDALVSPLPPTTKSEFVNNFEFVGTVDNAPQLCVPAALAWRSKIVWKDLKGEEAVMAYGVELARRGGDVVAEALGTEVLENGEGTLRGCAFANVKLPVELGGDAGENVKVAQ</sequence>
<dbReference type="SUPFAM" id="SSF53383">
    <property type="entry name" value="PLP-dependent transferases"/>
    <property type="match status" value="1"/>
</dbReference>
<dbReference type="Gene3D" id="3.40.640.10">
    <property type="entry name" value="Type I PLP-dependent aspartate aminotransferase-like (Major domain)"/>
    <property type="match status" value="1"/>
</dbReference>
<evidence type="ECO:0000256" key="1">
    <source>
        <dbReference type="ARBA" id="ARBA00022898"/>
    </source>
</evidence>
<feature type="domain" description="Aminotransferase class V" evidence="2">
    <location>
        <begin position="63"/>
        <end position="260"/>
    </location>
</feature>
<dbReference type="InterPro" id="IPR000192">
    <property type="entry name" value="Aminotrans_V_dom"/>
</dbReference>
<comment type="caution">
    <text evidence="3">The sequence shown here is derived from an EMBL/GenBank/DDBJ whole genome shotgun (WGS) entry which is preliminary data.</text>
</comment>
<reference evidence="3 4" key="1">
    <citation type="journal article" date="2023" name="G3 (Bethesda)">
        <title>A chromosome-level genome assembly of Zasmidium syzygii isolated from banana leaves.</title>
        <authorList>
            <person name="van Westerhoven A.C."/>
            <person name="Mehrabi R."/>
            <person name="Talebi R."/>
            <person name="Steentjes M.B.F."/>
            <person name="Corcolon B."/>
            <person name="Chong P.A."/>
            <person name="Kema G.H.J."/>
            <person name="Seidl M.F."/>
        </authorList>
    </citation>
    <scope>NUCLEOTIDE SEQUENCE [LARGE SCALE GENOMIC DNA]</scope>
    <source>
        <strain evidence="3 4">P124</strain>
    </source>
</reference>
<dbReference type="PANTHER" id="PTHR43092:SF2">
    <property type="entry name" value="HERCYNYLCYSTEINE SULFOXIDE LYASE"/>
    <property type="match status" value="1"/>
</dbReference>
<evidence type="ECO:0000313" key="3">
    <source>
        <dbReference type="EMBL" id="KAK4506144.1"/>
    </source>
</evidence>
<evidence type="ECO:0000313" key="4">
    <source>
        <dbReference type="Proteomes" id="UP001305779"/>
    </source>
</evidence>
<dbReference type="Proteomes" id="UP001305779">
    <property type="component" value="Unassembled WGS sequence"/>
</dbReference>
<accession>A0ABR0EXQ2</accession>
<evidence type="ECO:0000259" key="2">
    <source>
        <dbReference type="Pfam" id="PF00266"/>
    </source>
</evidence>